<gene>
    <name evidence="2" type="ORF">OXD698_LOCUS27227</name>
</gene>
<evidence type="ECO:0000313" key="2">
    <source>
        <dbReference type="EMBL" id="CAF3960542.1"/>
    </source>
</evidence>
<dbReference type="EMBL" id="CAJOAZ010002798">
    <property type="protein sequence ID" value="CAF3960542.1"/>
    <property type="molecule type" value="Genomic_DNA"/>
</dbReference>
<protein>
    <submittedName>
        <fullName evidence="2">Uncharacterized protein</fullName>
    </submittedName>
</protein>
<feature type="non-terminal residue" evidence="2">
    <location>
        <position position="1"/>
    </location>
</feature>
<name>A0A819LFX0_9BILA</name>
<accession>A0A819LFX0</accession>
<dbReference type="Proteomes" id="UP000663844">
    <property type="component" value="Unassembled WGS sequence"/>
</dbReference>
<reference evidence="2" key="1">
    <citation type="submission" date="2021-02" db="EMBL/GenBank/DDBJ databases">
        <authorList>
            <person name="Nowell W R."/>
        </authorList>
    </citation>
    <scope>NUCLEOTIDE SEQUENCE</scope>
</reference>
<comment type="caution">
    <text evidence="2">The sequence shown here is derived from an EMBL/GenBank/DDBJ whole genome shotgun (WGS) entry which is preliminary data.</text>
</comment>
<dbReference type="AlphaFoldDB" id="A0A819LFX0"/>
<evidence type="ECO:0000256" key="1">
    <source>
        <dbReference type="SAM" id="MobiDB-lite"/>
    </source>
</evidence>
<feature type="region of interest" description="Disordered" evidence="1">
    <location>
        <begin position="1"/>
        <end position="43"/>
    </location>
</feature>
<organism evidence="2 3">
    <name type="scientific">Adineta steineri</name>
    <dbReference type="NCBI Taxonomy" id="433720"/>
    <lineage>
        <taxon>Eukaryota</taxon>
        <taxon>Metazoa</taxon>
        <taxon>Spiralia</taxon>
        <taxon>Gnathifera</taxon>
        <taxon>Rotifera</taxon>
        <taxon>Eurotatoria</taxon>
        <taxon>Bdelloidea</taxon>
        <taxon>Adinetida</taxon>
        <taxon>Adinetidae</taxon>
        <taxon>Adineta</taxon>
    </lineage>
</organism>
<feature type="compositionally biased region" description="Acidic residues" evidence="1">
    <location>
        <begin position="1"/>
        <end position="22"/>
    </location>
</feature>
<proteinExistence type="predicted"/>
<sequence>DDEDADEADEESEGGEPEDEMDAQQGSSSPGTAVGVPPAPLDV</sequence>
<evidence type="ECO:0000313" key="3">
    <source>
        <dbReference type="Proteomes" id="UP000663844"/>
    </source>
</evidence>